<evidence type="ECO:0000313" key="4">
    <source>
        <dbReference type="Proteomes" id="UP000593560"/>
    </source>
</evidence>
<dbReference type="Gene3D" id="3.30.420.10">
    <property type="entry name" value="Ribonuclease H-like superfamily/Ribonuclease H"/>
    <property type="match status" value="1"/>
</dbReference>
<dbReference type="Pfam" id="PF13456">
    <property type="entry name" value="RVT_3"/>
    <property type="match status" value="1"/>
</dbReference>
<dbReference type="AlphaFoldDB" id="A0A7J9I7R7"/>
<feature type="domain" description="RNase H type-1" evidence="2">
    <location>
        <begin position="81"/>
        <end position="140"/>
    </location>
</feature>
<dbReference type="InterPro" id="IPR044730">
    <property type="entry name" value="RNase_H-like_dom_plant"/>
</dbReference>
<feature type="transmembrane region" description="Helical" evidence="1">
    <location>
        <begin position="24"/>
        <end position="46"/>
    </location>
</feature>
<sequence>MERSDSDLLRQLEMKVREELEMFYIMRSSFSLMIGSFSLMIGSSLLKTWRMYFGLWMAIKIDLEKAYDRVHWDFIDDSLHVTVLVAELWAIFYGLTLILERGHNRVLINIDSMETVQAIQDQYSRDSKSALIRRIRRLLTK</sequence>
<dbReference type="InterPro" id="IPR012337">
    <property type="entry name" value="RNaseH-like_sf"/>
</dbReference>
<dbReference type="SUPFAM" id="SSF53098">
    <property type="entry name" value="Ribonuclease H-like"/>
    <property type="match status" value="1"/>
</dbReference>
<name>A0A7J9I7R7_9ROSI</name>
<dbReference type="EMBL" id="JABFAD010068708">
    <property type="protein sequence ID" value="MBA0817644.1"/>
    <property type="molecule type" value="Genomic_DNA"/>
</dbReference>
<gene>
    <name evidence="3" type="ORF">Gohar_021505</name>
</gene>
<dbReference type="Proteomes" id="UP000593560">
    <property type="component" value="Unassembled WGS sequence"/>
</dbReference>
<keyword evidence="1" id="KW-0472">Membrane</keyword>
<dbReference type="InterPro" id="IPR002156">
    <property type="entry name" value="RNaseH_domain"/>
</dbReference>
<keyword evidence="1" id="KW-0812">Transmembrane</keyword>
<proteinExistence type="predicted"/>
<dbReference type="GO" id="GO:0003676">
    <property type="term" value="F:nucleic acid binding"/>
    <property type="evidence" value="ECO:0007669"/>
    <property type="project" value="InterPro"/>
</dbReference>
<feature type="transmembrane region" description="Helical" evidence="1">
    <location>
        <begin position="79"/>
        <end position="99"/>
    </location>
</feature>
<evidence type="ECO:0000256" key="1">
    <source>
        <dbReference type="SAM" id="Phobius"/>
    </source>
</evidence>
<dbReference type="CDD" id="cd06222">
    <property type="entry name" value="RNase_H_like"/>
    <property type="match status" value="1"/>
</dbReference>
<organism evidence="3 4">
    <name type="scientific">Gossypium harknessii</name>
    <dbReference type="NCBI Taxonomy" id="34285"/>
    <lineage>
        <taxon>Eukaryota</taxon>
        <taxon>Viridiplantae</taxon>
        <taxon>Streptophyta</taxon>
        <taxon>Embryophyta</taxon>
        <taxon>Tracheophyta</taxon>
        <taxon>Spermatophyta</taxon>
        <taxon>Magnoliopsida</taxon>
        <taxon>eudicotyledons</taxon>
        <taxon>Gunneridae</taxon>
        <taxon>Pentapetalae</taxon>
        <taxon>rosids</taxon>
        <taxon>malvids</taxon>
        <taxon>Malvales</taxon>
        <taxon>Malvaceae</taxon>
        <taxon>Malvoideae</taxon>
        <taxon>Gossypium</taxon>
    </lineage>
</organism>
<dbReference type="OrthoDB" id="1306280at2759"/>
<protein>
    <recommendedName>
        <fullName evidence="2">RNase H type-1 domain-containing protein</fullName>
    </recommendedName>
</protein>
<evidence type="ECO:0000313" key="3">
    <source>
        <dbReference type="EMBL" id="MBA0817644.1"/>
    </source>
</evidence>
<keyword evidence="1" id="KW-1133">Transmembrane helix</keyword>
<evidence type="ECO:0000259" key="2">
    <source>
        <dbReference type="Pfam" id="PF13456"/>
    </source>
</evidence>
<dbReference type="GO" id="GO:0004523">
    <property type="term" value="F:RNA-DNA hybrid ribonuclease activity"/>
    <property type="evidence" value="ECO:0007669"/>
    <property type="project" value="InterPro"/>
</dbReference>
<reference evidence="3 4" key="1">
    <citation type="journal article" date="2019" name="Genome Biol. Evol.">
        <title>Insights into the evolution of the New World diploid cottons (Gossypium, subgenus Houzingenia) based on genome sequencing.</title>
        <authorList>
            <person name="Grover C.E."/>
            <person name="Arick M.A. 2nd"/>
            <person name="Thrash A."/>
            <person name="Conover J.L."/>
            <person name="Sanders W.S."/>
            <person name="Peterson D.G."/>
            <person name="Frelichowski J.E."/>
            <person name="Scheffler J.A."/>
            <person name="Scheffler B.E."/>
            <person name="Wendel J.F."/>
        </authorList>
    </citation>
    <scope>NUCLEOTIDE SEQUENCE [LARGE SCALE GENOMIC DNA]</scope>
    <source>
        <strain evidence="3">0</strain>
        <tissue evidence="3">Leaf</tissue>
    </source>
</reference>
<comment type="caution">
    <text evidence="3">The sequence shown here is derived from an EMBL/GenBank/DDBJ whole genome shotgun (WGS) entry which is preliminary data.</text>
</comment>
<dbReference type="InterPro" id="IPR036397">
    <property type="entry name" value="RNaseH_sf"/>
</dbReference>
<accession>A0A7J9I7R7</accession>
<keyword evidence="4" id="KW-1185">Reference proteome</keyword>
<feature type="non-terminal residue" evidence="3">
    <location>
        <position position="141"/>
    </location>
</feature>